<dbReference type="InterPro" id="IPR005467">
    <property type="entry name" value="His_kinase_dom"/>
</dbReference>
<organism evidence="8 9">
    <name type="scientific">Lysobacter arenosi</name>
    <dbReference type="NCBI Taxonomy" id="2795387"/>
    <lineage>
        <taxon>Bacteria</taxon>
        <taxon>Pseudomonadati</taxon>
        <taxon>Pseudomonadota</taxon>
        <taxon>Gammaproteobacteria</taxon>
        <taxon>Lysobacterales</taxon>
        <taxon>Lysobacteraceae</taxon>
        <taxon>Lysobacter</taxon>
    </lineage>
</organism>
<dbReference type="Pfam" id="PF02518">
    <property type="entry name" value="HATPase_c"/>
    <property type="match status" value="1"/>
</dbReference>
<dbReference type="NCBIfam" id="TIGR00229">
    <property type="entry name" value="sensory_box"/>
    <property type="match status" value="1"/>
</dbReference>
<dbReference type="Gene3D" id="3.30.450.20">
    <property type="entry name" value="PAS domain"/>
    <property type="match status" value="2"/>
</dbReference>
<dbReference type="SMART" id="SM00091">
    <property type="entry name" value="PAS"/>
    <property type="match status" value="1"/>
</dbReference>
<keyword evidence="9" id="KW-1185">Reference proteome</keyword>
<dbReference type="Pfam" id="PF08448">
    <property type="entry name" value="PAS_4"/>
    <property type="match status" value="1"/>
</dbReference>
<name>A0ABX7R8Y6_9GAMM</name>
<dbReference type="Gene3D" id="1.10.287.130">
    <property type="match status" value="1"/>
</dbReference>
<dbReference type="EC" id="2.7.13.3" evidence="2"/>
<comment type="catalytic activity">
    <reaction evidence="1">
        <text>ATP + protein L-histidine = ADP + protein N-phospho-L-histidine.</text>
        <dbReference type="EC" id="2.7.13.3"/>
    </reaction>
</comment>
<dbReference type="InterPro" id="IPR036890">
    <property type="entry name" value="HATPase_C_sf"/>
</dbReference>
<evidence type="ECO:0000256" key="4">
    <source>
        <dbReference type="PROSITE-ProRule" id="PRU00169"/>
    </source>
</evidence>
<feature type="domain" description="Response regulatory" evidence="6">
    <location>
        <begin position="537"/>
        <end position="651"/>
    </location>
</feature>
<evidence type="ECO:0000256" key="3">
    <source>
        <dbReference type="ARBA" id="ARBA00022553"/>
    </source>
</evidence>
<dbReference type="Gene3D" id="3.30.565.10">
    <property type="entry name" value="Histidine kinase-like ATPase, C-terminal domain"/>
    <property type="match status" value="1"/>
</dbReference>
<dbReference type="InterPro" id="IPR004358">
    <property type="entry name" value="Sig_transdc_His_kin-like_C"/>
</dbReference>
<dbReference type="Gene3D" id="3.40.50.2300">
    <property type="match status" value="1"/>
</dbReference>
<dbReference type="InterPro" id="IPR011006">
    <property type="entry name" value="CheY-like_superfamily"/>
</dbReference>
<dbReference type="PANTHER" id="PTHR43547:SF2">
    <property type="entry name" value="HYBRID SIGNAL TRANSDUCTION HISTIDINE KINASE C"/>
    <property type="match status" value="1"/>
</dbReference>
<dbReference type="Proteomes" id="UP000663400">
    <property type="component" value="Chromosome"/>
</dbReference>
<evidence type="ECO:0000256" key="2">
    <source>
        <dbReference type="ARBA" id="ARBA00012438"/>
    </source>
</evidence>
<dbReference type="SMART" id="SM00388">
    <property type="entry name" value="HisKA"/>
    <property type="match status" value="1"/>
</dbReference>
<evidence type="ECO:0000259" key="5">
    <source>
        <dbReference type="PROSITE" id="PS50109"/>
    </source>
</evidence>
<proteinExistence type="predicted"/>
<evidence type="ECO:0000256" key="1">
    <source>
        <dbReference type="ARBA" id="ARBA00000085"/>
    </source>
</evidence>
<feature type="domain" description="Histidine kinase" evidence="5">
    <location>
        <begin position="298"/>
        <end position="516"/>
    </location>
</feature>
<dbReference type="CDD" id="cd00082">
    <property type="entry name" value="HisKA"/>
    <property type="match status" value="1"/>
</dbReference>
<evidence type="ECO:0000259" key="7">
    <source>
        <dbReference type="PROSITE" id="PS50113"/>
    </source>
</evidence>
<dbReference type="InterPro" id="IPR003661">
    <property type="entry name" value="HisK_dim/P_dom"/>
</dbReference>
<dbReference type="InterPro" id="IPR003594">
    <property type="entry name" value="HATPase_dom"/>
</dbReference>
<evidence type="ECO:0000313" key="8">
    <source>
        <dbReference type="EMBL" id="QSX73834.1"/>
    </source>
</evidence>
<dbReference type="InterPro" id="IPR001789">
    <property type="entry name" value="Sig_transdc_resp-reg_receiver"/>
</dbReference>
<accession>A0ABX7R8Y6</accession>
<dbReference type="PROSITE" id="PS50110">
    <property type="entry name" value="RESPONSE_REGULATORY"/>
    <property type="match status" value="1"/>
</dbReference>
<dbReference type="PROSITE" id="PS50113">
    <property type="entry name" value="PAC"/>
    <property type="match status" value="1"/>
</dbReference>
<dbReference type="CDD" id="cd17580">
    <property type="entry name" value="REC_2_DhkD-like"/>
    <property type="match status" value="1"/>
</dbReference>
<reference evidence="8 9" key="1">
    <citation type="submission" date="2021-02" db="EMBL/GenBank/DDBJ databases">
        <title>Lysobacter arenosi sp. nov., isolated from soil of gangwondo yeongwol, south Korea.</title>
        <authorList>
            <person name="Kim K.R."/>
            <person name="Kim K.H."/>
            <person name="Jeon C.O."/>
        </authorList>
    </citation>
    <scope>NUCLEOTIDE SEQUENCE [LARGE SCALE GENOMIC DNA]</scope>
    <source>
        <strain evidence="8 9">R7</strain>
    </source>
</reference>
<dbReference type="InterPro" id="IPR000014">
    <property type="entry name" value="PAS"/>
</dbReference>
<dbReference type="CDD" id="cd00130">
    <property type="entry name" value="PAS"/>
    <property type="match status" value="1"/>
</dbReference>
<dbReference type="SUPFAM" id="SSF52172">
    <property type="entry name" value="CheY-like"/>
    <property type="match status" value="1"/>
</dbReference>
<dbReference type="SMART" id="SM00448">
    <property type="entry name" value="REC"/>
    <property type="match status" value="1"/>
</dbReference>
<dbReference type="SUPFAM" id="SSF55874">
    <property type="entry name" value="ATPase domain of HSP90 chaperone/DNA topoisomerase II/histidine kinase"/>
    <property type="match status" value="1"/>
</dbReference>
<dbReference type="EMBL" id="CP071517">
    <property type="protein sequence ID" value="QSX73834.1"/>
    <property type="molecule type" value="Genomic_DNA"/>
</dbReference>
<dbReference type="Pfam" id="PF00512">
    <property type="entry name" value="HisKA"/>
    <property type="match status" value="1"/>
</dbReference>
<dbReference type="PROSITE" id="PS50109">
    <property type="entry name" value="HIS_KIN"/>
    <property type="match status" value="1"/>
</dbReference>
<dbReference type="InterPro" id="IPR035965">
    <property type="entry name" value="PAS-like_dom_sf"/>
</dbReference>
<evidence type="ECO:0000259" key="6">
    <source>
        <dbReference type="PROSITE" id="PS50110"/>
    </source>
</evidence>
<evidence type="ECO:0000313" key="9">
    <source>
        <dbReference type="Proteomes" id="UP000663400"/>
    </source>
</evidence>
<dbReference type="PRINTS" id="PR00344">
    <property type="entry name" value="BCTRLSENSOR"/>
</dbReference>
<gene>
    <name evidence="8" type="ORF">HIV01_011375</name>
</gene>
<dbReference type="Pfam" id="PF00072">
    <property type="entry name" value="Response_reg"/>
    <property type="match status" value="1"/>
</dbReference>
<feature type="modified residue" description="4-aspartylphosphate" evidence="4">
    <location>
        <position position="586"/>
    </location>
</feature>
<dbReference type="InterPro" id="IPR013656">
    <property type="entry name" value="PAS_4"/>
</dbReference>
<protein>
    <recommendedName>
        <fullName evidence="2">histidine kinase</fullName>
        <ecNumber evidence="2">2.7.13.3</ecNumber>
    </recommendedName>
</protein>
<dbReference type="InterPro" id="IPR036097">
    <property type="entry name" value="HisK_dim/P_sf"/>
</dbReference>
<sequence length="665" mass="72387">MGTRDLNRVFESLQGDSALLRAGPGFPIVAITPQLRSMAADPGNTLGRPYFELFPDSAQAPGSVATLNASFERVIRTRSTDRHTQRLDIVDPSTGHFVERHWSSVNSPILDDAGEVEYILHQVQVAATGRGHESMAFLDARRAEQDRDRVAAQSEHQRRIYETALNNTPDFVYIFGTDLRAIYANDSLRKVWGVEDVRGKVWMELGYEQWHADMHDRELAQVIATKAPIRGEIPFTGTNGRRIYDYIFAPVLDGAGNVVAVAGTTRDVTDRQAAEQIVREHADRLAEADRAKNEFLATLSHELRNPLAPLRNGIQILRHTTSADSPHAQIHEVLERQVDHLVRLVDDLMDVSRITHGNVSLQSEPVELRTVVENAVEAVRPEIDAGHHRLSIELPDASLVLHGDRVRLSQILTNLLNNAAKYSEPGSAIVLRGLVEDGSLSLSVSDHGMGMEPSEIPHLFEMFTRGGRATSSHHEGLGIGLALSRRLAALHGGSLDGTSGGPGKGSIFTLRLPLSGDADASPTGAGRRDVVVNLGLRLLLADDDTDAGDSLAEVLRLSGAEVHVVDNGGDALNQFESIDPDVVILDIGMPRMTGYDVARALRARGVEVPLIALTGWGQPADRERAFAAGFDHHLVKPIAISVLVSLLASLEASTKRVLPGRMRGL</sequence>
<dbReference type="SMART" id="SM00387">
    <property type="entry name" value="HATPase_c"/>
    <property type="match status" value="1"/>
</dbReference>
<dbReference type="SUPFAM" id="SSF55785">
    <property type="entry name" value="PYP-like sensor domain (PAS domain)"/>
    <property type="match status" value="1"/>
</dbReference>
<dbReference type="PANTHER" id="PTHR43547">
    <property type="entry name" value="TWO-COMPONENT HISTIDINE KINASE"/>
    <property type="match status" value="1"/>
</dbReference>
<dbReference type="InterPro" id="IPR000700">
    <property type="entry name" value="PAS-assoc_C"/>
</dbReference>
<feature type="domain" description="PAC" evidence="7">
    <location>
        <begin position="229"/>
        <end position="280"/>
    </location>
</feature>
<keyword evidence="3 4" id="KW-0597">Phosphoprotein</keyword>
<dbReference type="SUPFAM" id="SSF47384">
    <property type="entry name" value="Homodimeric domain of signal transducing histidine kinase"/>
    <property type="match status" value="1"/>
</dbReference>
<dbReference type="RefSeq" id="WP_200607194.1">
    <property type="nucleotide sequence ID" value="NZ_CP071517.1"/>
</dbReference>